<name>E7QXK9_HALPU</name>
<gene>
    <name evidence="10" type="ORF">SAMN05444342_3114</name>
    <name evidence="9" type="ORF">ZOD2009_17740</name>
</gene>
<evidence type="ECO:0000256" key="5">
    <source>
        <dbReference type="ARBA" id="ARBA00022801"/>
    </source>
</evidence>
<evidence type="ECO:0000256" key="7">
    <source>
        <dbReference type="ARBA" id="ARBA00049158"/>
    </source>
</evidence>
<dbReference type="GO" id="GO:0004401">
    <property type="term" value="F:histidinol-phosphatase activity"/>
    <property type="evidence" value="ECO:0007669"/>
    <property type="project" value="UniProtKB-EC"/>
</dbReference>
<dbReference type="EMBL" id="FRAN01000005">
    <property type="protein sequence ID" value="SHL16937.1"/>
    <property type="molecule type" value="Genomic_DNA"/>
</dbReference>
<dbReference type="Proteomes" id="UP000003751">
    <property type="component" value="Unassembled WGS sequence"/>
</dbReference>
<dbReference type="InterPro" id="IPR016195">
    <property type="entry name" value="Pol/histidinol_Pase-like"/>
</dbReference>
<evidence type="ECO:0000313" key="10">
    <source>
        <dbReference type="EMBL" id="SHL16937.1"/>
    </source>
</evidence>
<dbReference type="InterPro" id="IPR010140">
    <property type="entry name" value="Histidinol_P_phosphatase_HisJ"/>
</dbReference>
<dbReference type="EC" id="3.1.3.15" evidence="3"/>
<evidence type="ECO:0000256" key="2">
    <source>
        <dbReference type="ARBA" id="ARBA00009152"/>
    </source>
</evidence>
<reference evidence="10" key="3">
    <citation type="submission" date="2016-11" db="EMBL/GenBank/DDBJ databases">
        <authorList>
            <person name="Jaros S."/>
            <person name="Januszkiewicz K."/>
            <person name="Wedrychowicz H."/>
        </authorList>
    </citation>
    <scope>NUCLEOTIDE SEQUENCE [LARGE SCALE GENOMIC DNA]</scope>
    <source>
        <strain evidence="10">DX253</strain>
    </source>
</reference>
<keyword evidence="5" id="KW-0378">Hydrolase</keyword>
<dbReference type="PATRIC" id="fig|797209.4.peg.3474"/>
<dbReference type="eggNOG" id="arCOG00305">
    <property type="taxonomic scope" value="Archaea"/>
</dbReference>
<dbReference type="RefSeq" id="WP_007982084.1">
    <property type="nucleotide sequence ID" value="NZ_AEMG01000020.1"/>
</dbReference>
<organism evidence="9 11">
    <name type="scientific">Haladaptatus paucihalophilus DX253</name>
    <dbReference type="NCBI Taxonomy" id="797209"/>
    <lineage>
        <taxon>Archaea</taxon>
        <taxon>Methanobacteriati</taxon>
        <taxon>Methanobacteriota</taxon>
        <taxon>Stenosarchaea group</taxon>
        <taxon>Halobacteria</taxon>
        <taxon>Halobacteriales</taxon>
        <taxon>Haladaptataceae</taxon>
        <taxon>Haladaptatus</taxon>
    </lineage>
</organism>
<dbReference type="OrthoDB" id="9968at2157"/>
<dbReference type="Pfam" id="PF02811">
    <property type="entry name" value="PHP"/>
    <property type="match status" value="1"/>
</dbReference>
<evidence type="ECO:0000313" key="9">
    <source>
        <dbReference type="EMBL" id="EFW90722.1"/>
    </source>
</evidence>
<comment type="pathway">
    <text evidence="1">Amino-acid biosynthesis; L-histidine biosynthesis; L-histidine from 5-phospho-alpha-D-ribose 1-diphosphate: step 8/9.</text>
</comment>
<evidence type="ECO:0000313" key="11">
    <source>
        <dbReference type="Proteomes" id="UP000003751"/>
    </source>
</evidence>
<evidence type="ECO:0000256" key="6">
    <source>
        <dbReference type="ARBA" id="ARBA00023102"/>
    </source>
</evidence>
<accession>E7QXK9</accession>
<dbReference type="UniPathway" id="UPA00031">
    <property type="reaction ID" value="UER00013"/>
</dbReference>
<keyword evidence="6" id="KW-0368">Histidine biosynthesis</keyword>
<dbReference type="EMBL" id="AEMG01000020">
    <property type="protein sequence ID" value="EFW90722.1"/>
    <property type="molecule type" value="Genomic_DNA"/>
</dbReference>
<comment type="similarity">
    <text evidence="2">Belongs to the PHP hydrolase family. HisK subfamily.</text>
</comment>
<feature type="domain" description="PHP" evidence="8">
    <location>
        <begin position="3"/>
        <end position="193"/>
    </location>
</feature>
<dbReference type="InterPro" id="IPR004013">
    <property type="entry name" value="PHP_dom"/>
</dbReference>
<proteinExistence type="inferred from homology"/>
<protein>
    <recommendedName>
        <fullName evidence="3">histidinol-phosphatase</fullName>
        <ecNumber evidence="3">3.1.3.15</ecNumber>
    </recommendedName>
</protein>
<keyword evidence="12" id="KW-1185">Reference proteome</keyword>
<dbReference type="SUPFAM" id="SSF89550">
    <property type="entry name" value="PHP domain-like"/>
    <property type="match status" value="1"/>
</dbReference>
<evidence type="ECO:0000256" key="3">
    <source>
        <dbReference type="ARBA" id="ARBA00013085"/>
    </source>
</evidence>
<dbReference type="Gene3D" id="3.20.20.140">
    <property type="entry name" value="Metal-dependent hydrolases"/>
    <property type="match status" value="1"/>
</dbReference>
<dbReference type="GO" id="GO:0005737">
    <property type="term" value="C:cytoplasm"/>
    <property type="evidence" value="ECO:0007669"/>
    <property type="project" value="TreeGrafter"/>
</dbReference>
<dbReference type="PANTHER" id="PTHR21039:SF0">
    <property type="entry name" value="HISTIDINOL-PHOSPHATASE"/>
    <property type="match status" value="1"/>
</dbReference>
<dbReference type="STRING" id="797209.GCA_000376445_03879"/>
<dbReference type="Proteomes" id="UP000184203">
    <property type="component" value="Unassembled WGS sequence"/>
</dbReference>
<evidence type="ECO:0000313" key="12">
    <source>
        <dbReference type="Proteomes" id="UP000184203"/>
    </source>
</evidence>
<evidence type="ECO:0000256" key="1">
    <source>
        <dbReference type="ARBA" id="ARBA00004970"/>
    </source>
</evidence>
<keyword evidence="4" id="KW-0028">Amino-acid biosynthesis</keyword>
<dbReference type="GO" id="GO:0000105">
    <property type="term" value="P:L-histidine biosynthetic process"/>
    <property type="evidence" value="ECO:0007669"/>
    <property type="project" value="UniProtKB-UniPathway"/>
</dbReference>
<reference evidence="12" key="2">
    <citation type="submission" date="2016-11" db="EMBL/GenBank/DDBJ databases">
        <authorList>
            <person name="Varghese N."/>
            <person name="Submissions S."/>
        </authorList>
    </citation>
    <scope>NUCLEOTIDE SEQUENCE [LARGE SCALE GENOMIC DNA]</scope>
    <source>
        <strain evidence="12">DX253</strain>
    </source>
</reference>
<sequence>MRDFHTHSNYSDGTFLSRMVRAAEEVGLDGIGVTDHCTVSSREYTKDVRAARGFNLDVTYERRRRAIESLREDADVEIYDAVEMDYDPRDEAEIRDFFERADFDYTIGSVHDIAEMNVQVPSNFENMSDDELDGIVDRYFETLSALVESELFDIAAHADLIERTPGLRGRATDDHYRRLARTFASSRTVPEINAGRALTDAGIVHPAERFFTILREYDVPFTVGSDSHSPEQLRHRRDFFDDHLETLDIEPIAPPGFHD</sequence>
<evidence type="ECO:0000259" key="8">
    <source>
        <dbReference type="Pfam" id="PF02811"/>
    </source>
</evidence>
<comment type="catalytic activity">
    <reaction evidence="7">
        <text>L-histidinol phosphate + H2O = L-histidinol + phosphate</text>
        <dbReference type="Rhea" id="RHEA:14465"/>
        <dbReference type="ChEBI" id="CHEBI:15377"/>
        <dbReference type="ChEBI" id="CHEBI:43474"/>
        <dbReference type="ChEBI" id="CHEBI:57699"/>
        <dbReference type="ChEBI" id="CHEBI:57980"/>
        <dbReference type="EC" id="3.1.3.15"/>
    </reaction>
</comment>
<reference evidence="9 11" key="1">
    <citation type="journal article" date="2014" name="ISME J.">
        <title>Trehalose/2-sulfotrehalose biosynthesis and glycine-betaine uptake are widely spread mechanisms for osmoadaptation in the Halobacteriales.</title>
        <authorList>
            <person name="Youssef N.H."/>
            <person name="Savage-Ashlock K.N."/>
            <person name="McCully A.L."/>
            <person name="Luedtke B."/>
            <person name="Shaw E.I."/>
            <person name="Hoff W.D."/>
            <person name="Elshahed M.S."/>
        </authorList>
    </citation>
    <scope>NUCLEOTIDE SEQUENCE [LARGE SCALE GENOMIC DNA]</scope>
    <source>
        <strain evidence="9 11">DX253</strain>
    </source>
</reference>
<dbReference type="AlphaFoldDB" id="E7QXK9"/>
<dbReference type="PANTHER" id="PTHR21039">
    <property type="entry name" value="HISTIDINOL PHOSPHATASE-RELATED"/>
    <property type="match status" value="1"/>
</dbReference>
<evidence type="ECO:0000256" key="4">
    <source>
        <dbReference type="ARBA" id="ARBA00022605"/>
    </source>
</evidence>